<evidence type="ECO:0000313" key="2">
    <source>
        <dbReference type="Proteomes" id="UP000202923"/>
    </source>
</evidence>
<dbReference type="KEGG" id="vg:29062026"/>
<proteinExistence type="predicted"/>
<dbReference type="GeneID" id="29062026"/>
<protein>
    <submittedName>
        <fullName evidence="1">Uncharacterized protein</fullName>
    </submittedName>
</protein>
<dbReference type="Proteomes" id="UP000202923">
    <property type="component" value="Genome"/>
</dbReference>
<name>A0A1B2IE86_9CAUD</name>
<evidence type="ECO:0000313" key="1">
    <source>
        <dbReference type="EMBL" id="ANZ49534.1"/>
    </source>
</evidence>
<organism evidence="1 2">
    <name type="scientific">Erwinia phage vB_EamM_Kwan</name>
    <dbReference type="NCBI Taxonomy" id="1883374"/>
    <lineage>
        <taxon>Viruses</taxon>
        <taxon>Duplodnaviria</taxon>
        <taxon>Heunggongvirae</taxon>
        <taxon>Uroviricota</taxon>
        <taxon>Caudoviricetes</taxon>
        <taxon>Chimalliviridae</taxon>
        <taxon>Wellingtonvirus</taxon>
        <taxon>Wellingtonvirus wellington</taxon>
    </lineage>
</organism>
<reference evidence="1 2" key="1">
    <citation type="submission" date="2016-06" db="EMBL/GenBank/DDBJ databases">
        <authorList>
            <person name="Kjaerup R.B."/>
            <person name="Dalgaard T.S."/>
            <person name="Juul-Madsen H.R."/>
        </authorList>
    </citation>
    <scope>NUCLEOTIDE SEQUENCE [LARGE SCALE GENOMIC DNA]</scope>
</reference>
<accession>A0A1B2IE86</accession>
<dbReference type="EMBL" id="KX397369">
    <property type="protein sequence ID" value="ANZ49534.1"/>
    <property type="molecule type" value="Genomic_DNA"/>
</dbReference>
<sequence>MAVSLKDIGNRVASIERYITTGQAVDYIANRGTCNNTNNLGGIRAGAYNCGGTCSWSSSGGAKSVSFPS</sequence>
<dbReference type="OrthoDB" id="26726at10239"/>
<dbReference type="RefSeq" id="YP_009278787.1">
    <property type="nucleotide sequence ID" value="NC_031010.1"/>
</dbReference>
<gene>
    <name evidence="1" type="ORF">KWAN_182</name>
</gene>